<dbReference type="InterPro" id="IPR003018">
    <property type="entry name" value="GAF"/>
</dbReference>
<dbReference type="InterPro" id="IPR003661">
    <property type="entry name" value="HisK_dim/P_dom"/>
</dbReference>
<protein>
    <recommendedName>
        <fullName evidence="3">histidine kinase</fullName>
        <ecNumber evidence="3">2.7.13.3</ecNumber>
    </recommendedName>
</protein>
<organism evidence="11 12">
    <name type="scientific">Pseudomonas lundensis</name>
    <dbReference type="NCBI Taxonomy" id="86185"/>
    <lineage>
        <taxon>Bacteria</taxon>
        <taxon>Pseudomonadati</taxon>
        <taxon>Pseudomonadota</taxon>
        <taxon>Gammaproteobacteria</taxon>
        <taxon>Pseudomonadales</taxon>
        <taxon>Pseudomonadaceae</taxon>
        <taxon>Pseudomonas</taxon>
    </lineage>
</organism>
<dbReference type="Pfam" id="PF00072">
    <property type="entry name" value="Response_reg"/>
    <property type="match status" value="1"/>
</dbReference>
<name>A0AAX2H7K9_9PSED</name>
<evidence type="ECO:0000256" key="3">
    <source>
        <dbReference type="ARBA" id="ARBA00012438"/>
    </source>
</evidence>
<proteinExistence type="inferred from homology"/>
<dbReference type="InterPro" id="IPR003594">
    <property type="entry name" value="HATPase_dom"/>
</dbReference>
<dbReference type="InterPro" id="IPR036890">
    <property type="entry name" value="HATPase_C_sf"/>
</dbReference>
<dbReference type="Gene3D" id="3.30.450.40">
    <property type="match status" value="1"/>
</dbReference>
<dbReference type="PROSITE" id="PS50046">
    <property type="entry name" value="PHYTOCHROME_2"/>
    <property type="match status" value="1"/>
</dbReference>
<dbReference type="Proteomes" id="UP000219564">
    <property type="component" value="Unassembled WGS sequence"/>
</dbReference>
<dbReference type="EMBL" id="OBKZ01000016">
    <property type="protein sequence ID" value="SOB52374.1"/>
    <property type="molecule type" value="Genomic_DNA"/>
</dbReference>
<dbReference type="Gene3D" id="1.10.287.130">
    <property type="match status" value="1"/>
</dbReference>
<feature type="domain" description="Phytochrome chromophore attachment site" evidence="8">
    <location>
        <begin position="282"/>
        <end position="329"/>
    </location>
</feature>
<gene>
    <name evidence="11" type="ORF">PLUA15_230117</name>
</gene>
<dbReference type="Gene3D" id="3.40.50.2300">
    <property type="match status" value="1"/>
</dbReference>
<dbReference type="SMART" id="SM00065">
    <property type="entry name" value="GAF"/>
    <property type="match status" value="1"/>
</dbReference>
<evidence type="ECO:0000256" key="5">
    <source>
        <dbReference type="ARBA" id="ARBA00022679"/>
    </source>
</evidence>
<evidence type="ECO:0000256" key="4">
    <source>
        <dbReference type="ARBA" id="ARBA00022553"/>
    </source>
</evidence>
<dbReference type="InterPro" id="IPR016132">
    <property type="entry name" value="Phyto_chromo_attachment"/>
</dbReference>
<feature type="domain" description="Histidine kinase" evidence="9">
    <location>
        <begin position="390"/>
        <end position="611"/>
    </location>
</feature>
<keyword evidence="4 7" id="KW-0597">Phosphoprotein</keyword>
<dbReference type="SUPFAM" id="SSF52172">
    <property type="entry name" value="CheY-like"/>
    <property type="match status" value="1"/>
</dbReference>
<feature type="modified residue" description="4-aspartylphosphate" evidence="7">
    <location>
        <position position="687"/>
    </location>
</feature>
<dbReference type="CDD" id="cd00156">
    <property type="entry name" value="REC"/>
    <property type="match status" value="1"/>
</dbReference>
<evidence type="ECO:0000313" key="11">
    <source>
        <dbReference type="EMBL" id="SOB52374.1"/>
    </source>
</evidence>
<sequence>MCGWLIIGGVSPINGSNQSNGVMTDWLQHDGAMAERIRTHDWASTPLGPLTEWPDVLKTSVALMLDSHFPQCIVWGACLITLYNDGFVPILGSKPEALGRAFSDIWKEAWPDISPIADLAFAGKATYIENFPVVIHRSQRPELAYFTFCYSPIRDSAGKVVGMLDTVTETTTTVYMTQRLSVLDAISHAVVNAHDPQEILAITMSTLADALRVTHCAYADMEADEDTFFIRDNWLADGATRLVGQYSLSEFGQHAVSRLKAGKPLVINDAQAELPAHAAASFTALGVKATLCLPLIKGGRLTALMAIHDTSPRLWSPQDVALLREVTERSWAHIERARADAAVRAGLAELAQLNTTLEERVQERSARLLHIEAALHQSQKLEAIGQLTGGVAHDFNNLLTIIRSSVDFLRMPNLSDVRRERYVNAVSDTVERASKLTGQLLAFARRQPLNPQVFEIGQRIRDIGDMLETITGARINVVVQLPPETCYVRADASQFETALINMALNARDAMEGQGTLLLRLNDTTTLPAIRGHAGCDEPFVAISLTDTGIGISSRMLTQIFEPFFTTKEVGKGTGLGLSQVFGFAKQSGGNVDVASVLDQGSVFTLYLPRDSAQALTDDASGVCAPACLDPEADKPRVLLVEDNLEVGRFAQQIMQDLGYETAWATHAEEALHMIGPQAMAFDAVFSDVVMPGMTGVVMAREMRRRRPDLPIILASGYSEELALDGYDGFEFLPKPYSVEQISQILEKITHKR</sequence>
<dbReference type="InterPro" id="IPR036097">
    <property type="entry name" value="HisK_dim/P_sf"/>
</dbReference>
<dbReference type="SUPFAM" id="SSF55785">
    <property type="entry name" value="PYP-like sensor domain (PAS domain)"/>
    <property type="match status" value="1"/>
</dbReference>
<evidence type="ECO:0000256" key="2">
    <source>
        <dbReference type="ARBA" id="ARBA00006402"/>
    </source>
</evidence>
<dbReference type="EC" id="2.7.13.3" evidence="3"/>
<dbReference type="Gene3D" id="3.30.565.10">
    <property type="entry name" value="Histidine kinase-like ATPase, C-terminal domain"/>
    <property type="match status" value="1"/>
</dbReference>
<dbReference type="Pfam" id="PF00512">
    <property type="entry name" value="HisKA"/>
    <property type="match status" value="1"/>
</dbReference>
<dbReference type="SUPFAM" id="SSF55874">
    <property type="entry name" value="ATPase domain of HSP90 chaperone/DNA topoisomerase II/histidine kinase"/>
    <property type="match status" value="1"/>
</dbReference>
<dbReference type="CDD" id="cd00082">
    <property type="entry name" value="HisKA"/>
    <property type="match status" value="1"/>
</dbReference>
<dbReference type="InterPro" id="IPR035965">
    <property type="entry name" value="PAS-like_dom_sf"/>
</dbReference>
<dbReference type="PANTHER" id="PTHR43065">
    <property type="entry name" value="SENSOR HISTIDINE KINASE"/>
    <property type="match status" value="1"/>
</dbReference>
<dbReference type="SMART" id="SM00448">
    <property type="entry name" value="REC"/>
    <property type="match status" value="1"/>
</dbReference>
<evidence type="ECO:0000259" key="9">
    <source>
        <dbReference type="PROSITE" id="PS50109"/>
    </source>
</evidence>
<dbReference type="SMART" id="SM00388">
    <property type="entry name" value="HisKA"/>
    <property type="match status" value="1"/>
</dbReference>
<evidence type="ECO:0000259" key="10">
    <source>
        <dbReference type="PROSITE" id="PS50110"/>
    </source>
</evidence>
<evidence type="ECO:0000256" key="1">
    <source>
        <dbReference type="ARBA" id="ARBA00000085"/>
    </source>
</evidence>
<accession>A0AAX2H7K9</accession>
<dbReference type="SUPFAM" id="SSF47384">
    <property type="entry name" value="Homodimeric domain of signal transducing histidine kinase"/>
    <property type="match status" value="1"/>
</dbReference>
<evidence type="ECO:0000313" key="12">
    <source>
        <dbReference type="Proteomes" id="UP000219564"/>
    </source>
</evidence>
<evidence type="ECO:0000256" key="7">
    <source>
        <dbReference type="PROSITE-ProRule" id="PRU00169"/>
    </source>
</evidence>
<dbReference type="PRINTS" id="PR00344">
    <property type="entry name" value="BCTRLSENSOR"/>
</dbReference>
<comment type="similarity">
    <text evidence="2">In the N-terminal section; belongs to the phytochrome family.</text>
</comment>
<dbReference type="InterPro" id="IPR029016">
    <property type="entry name" value="GAF-like_dom_sf"/>
</dbReference>
<dbReference type="PROSITE" id="PS50110">
    <property type="entry name" value="RESPONSE_REGULATORY"/>
    <property type="match status" value="1"/>
</dbReference>
<dbReference type="GO" id="GO:0000155">
    <property type="term" value="F:phosphorelay sensor kinase activity"/>
    <property type="evidence" value="ECO:0007669"/>
    <property type="project" value="InterPro"/>
</dbReference>
<comment type="catalytic activity">
    <reaction evidence="1">
        <text>ATP + protein L-histidine = ADP + protein N-phospho-L-histidine.</text>
        <dbReference type="EC" id="2.7.13.3"/>
    </reaction>
</comment>
<evidence type="ECO:0000259" key="8">
    <source>
        <dbReference type="PROSITE" id="PS50046"/>
    </source>
</evidence>
<dbReference type="PANTHER" id="PTHR43065:SF49">
    <property type="entry name" value="HISTIDINE KINASE"/>
    <property type="match status" value="1"/>
</dbReference>
<dbReference type="Gene3D" id="3.30.450.20">
    <property type="entry name" value="PAS domain"/>
    <property type="match status" value="1"/>
</dbReference>
<comment type="caution">
    <text evidence="11">The sequence shown here is derived from an EMBL/GenBank/DDBJ whole genome shotgun (WGS) entry which is preliminary data.</text>
</comment>
<keyword evidence="5" id="KW-0808">Transferase</keyword>
<evidence type="ECO:0000256" key="6">
    <source>
        <dbReference type="ARBA" id="ARBA00022777"/>
    </source>
</evidence>
<dbReference type="SUPFAM" id="SSF55781">
    <property type="entry name" value="GAF domain-like"/>
    <property type="match status" value="1"/>
</dbReference>
<dbReference type="InterPro" id="IPR001789">
    <property type="entry name" value="Sig_transdc_resp-reg_receiver"/>
</dbReference>
<reference evidence="11 12" key="1">
    <citation type="submission" date="2017-08" db="EMBL/GenBank/DDBJ databases">
        <authorList>
            <person name="Chaillou S."/>
        </authorList>
    </citation>
    <scope>NUCLEOTIDE SEQUENCE [LARGE SCALE GENOMIC DNA]</scope>
    <source>
        <strain evidence="11 12">MFPA15A1205</strain>
    </source>
</reference>
<dbReference type="InterPro" id="IPR004358">
    <property type="entry name" value="Sig_transdc_His_kin-like_C"/>
</dbReference>
<dbReference type="InterPro" id="IPR011006">
    <property type="entry name" value="CheY-like_superfamily"/>
</dbReference>
<feature type="domain" description="Response regulatory" evidence="10">
    <location>
        <begin position="636"/>
        <end position="749"/>
    </location>
</feature>
<dbReference type="PROSITE" id="PS50109">
    <property type="entry name" value="HIS_KIN"/>
    <property type="match status" value="1"/>
</dbReference>
<dbReference type="AlphaFoldDB" id="A0AAX2H7K9"/>
<dbReference type="Pfam" id="PF01590">
    <property type="entry name" value="GAF"/>
    <property type="match status" value="1"/>
</dbReference>
<keyword evidence="6 11" id="KW-0418">Kinase</keyword>
<dbReference type="InterPro" id="IPR005467">
    <property type="entry name" value="His_kinase_dom"/>
</dbReference>
<dbReference type="SMART" id="SM00387">
    <property type="entry name" value="HATPase_c"/>
    <property type="match status" value="1"/>
</dbReference>
<dbReference type="Pfam" id="PF02518">
    <property type="entry name" value="HATPase_c"/>
    <property type="match status" value="1"/>
</dbReference>